<reference evidence="1" key="1">
    <citation type="journal article" date="2007" name="PLoS Biol.">
        <title>Rate of evolution in brain-expressed genes in humans and other primates.</title>
        <authorList>
            <person name="Wang H.-Y."/>
            <person name="Chien H.-C."/>
            <person name="Osada N."/>
            <person name="Hashimoto K."/>
            <person name="Sugano S."/>
            <person name="Gojobori T."/>
            <person name="Chou C.-K."/>
            <person name="Tsai S.-F."/>
            <person name="Wu C.-I."/>
            <person name="Shen C.-K.J."/>
        </authorList>
    </citation>
    <scope>NUCLEOTIDE SEQUENCE</scope>
</reference>
<sequence>MQLEGDATLVGCCGAEFPKTAANHSSRRESISSLLDVEITIAIGLLAIFFSLPPCAGGACLELFLAPPQGTVPWFVLEYDNEH</sequence>
<name>I7G7Z9_MACFA</name>
<organism evidence="1">
    <name type="scientific">Macaca fascicularis</name>
    <name type="common">Crab-eating macaque</name>
    <name type="synonym">Cynomolgus monkey</name>
    <dbReference type="NCBI Taxonomy" id="9541"/>
    <lineage>
        <taxon>Eukaryota</taxon>
        <taxon>Metazoa</taxon>
        <taxon>Chordata</taxon>
        <taxon>Craniata</taxon>
        <taxon>Vertebrata</taxon>
        <taxon>Euteleostomi</taxon>
        <taxon>Mammalia</taxon>
        <taxon>Eutheria</taxon>
        <taxon>Euarchontoglires</taxon>
        <taxon>Primates</taxon>
        <taxon>Haplorrhini</taxon>
        <taxon>Catarrhini</taxon>
        <taxon>Cercopithecidae</taxon>
        <taxon>Cercopithecinae</taxon>
        <taxon>Macaca</taxon>
    </lineage>
</organism>
<proteinExistence type="evidence at transcript level"/>
<dbReference type="AlphaFoldDB" id="I7G7Z9"/>
<dbReference type="EMBL" id="AB170340">
    <property type="protein sequence ID" value="BAE87403.1"/>
    <property type="molecule type" value="mRNA"/>
</dbReference>
<accession>I7G7Z9</accession>
<evidence type="ECO:0000313" key="1">
    <source>
        <dbReference type="EMBL" id="BAE87403.1"/>
    </source>
</evidence>
<protein>
    <submittedName>
        <fullName evidence="1">Macaca fascicularis brain cDNA, clone: QmoA-10428</fullName>
    </submittedName>
</protein>